<feature type="domain" description="CCHC-type" evidence="4">
    <location>
        <begin position="713"/>
        <end position="728"/>
    </location>
</feature>
<dbReference type="SMART" id="SM00343">
    <property type="entry name" value="ZnF_C2HC"/>
    <property type="match status" value="1"/>
</dbReference>
<evidence type="ECO:0000256" key="3">
    <source>
        <dbReference type="SAM" id="MobiDB-lite"/>
    </source>
</evidence>
<protein>
    <recommendedName>
        <fullName evidence="4">CCHC-type domain-containing protein</fullName>
    </recommendedName>
</protein>
<reference evidence="5 6" key="1">
    <citation type="submission" date="2020-01" db="EMBL/GenBank/DDBJ databases">
        <authorList>
            <person name="Gupta K D."/>
        </authorList>
    </citation>
    <scope>NUCLEOTIDE SEQUENCE [LARGE SCALE GENOMIC DNA]</scope>
</reference>
<feature type="region of interest" description="Disordered" evidence="3">
    <location>
        <begin position="1"/>
        <end position="220"/>
    </location>
</feature>
<feature type="compositionally biased region" description="Basic and acidic residues" evidence="3">
    <location>
        <begin position="629"/>
        <end position="639"/>
    </location>
</feature>
<dbReference type="AlphaFoldDB" id="A0A8S0WTZ5"/>
<feature type="compositionally biased region" description="Polar residues" evidence="3">
    <location>
        <begin position="587"/>
        <end position="602"/>
    </location>
</feature>
<evidence type="ECO:0000256" key="1">
    <source>
        <dbReference type="ARBA" id="ARBA00022664"/>
    </source>
</evidence>
<feature type="region of interest" description="Disordered" evidence="3">
    <location>
        <begin position="730"/>
        <end position="756"/>
    </location>
</feature>
<keyword evidence="1" id="KW-0507">mRNA processing</keyword>
<sequence length="876" mass="98299">MSTRAPYALHTRRGHGAAPAAAAAPIPARATHDVPPHLEGTPLGYATDVEARASRSNSEAGARRSYSDVVTSRPPSPIHSGRVEETPLLSAPPLTGGPEVGENVVDPNTTVDPTNHERSSESESSDDENPNLWIEVSGKRKKRKSKKSAHRKHSRGSRTQDHEHLNHRYKNIWQDLPAGRYRSTSSSSESSWGEGPLHSKGKAVDPREWGGLRMDSTERDPALQRALLDSMRTPRGRSVVIVPQPTASNTQSASAHQSAKMSKQRAPWAWRNHTKKSGGLGKGQLPAEACPAAQIPARSYLGVTLSRVEKMDACKQKHRCSPPSSSPSSDSSTNSGSLLETSSGSDTDSPSGGSSSSSPSEDPSSSSESGSLSSSNSNRRQHRKHRGRHKHRSAHRQRGHQHSRRSHQSCQKRSRSSRGTAKAFKPQMYDGTPDNNAYQHFVQESSAYLEDAGIEPERYAFTLSCYMKDRAYDFYTQKVSMNEEEWKLKDFYVELFNFCFPINYRLEMRKKLDQTKQYGKSVVEFTHDLEELFNTIGEVGEREQVLKLWFGLRKDIQSELWMSGLHPDTSSWDEVRARAEVVEIAMNVSSTTRNRGQSMPTSRQHENRNSSRVTFTPNSSHSSRRPHHSCCDHGRTDRFPRHRAPQPANPGNNQDYRSSQIALMNNRAIYPGAQSGSRRDRPRDCPRDRHQDGKATNQLSERGVAERRAGNWCFQCNEVGHWERNCPQGKTVQSGSNRPPGVPNYNINVQDTGNDSEQPVEVLESMPLGYFDFEPARPSAEPWEIWEVPEPDWINGALSAPRSQIRDVYAMVAEYVLGQMQPYPEDDRFWFVALQMDLAQWFSVARVGHPGCGEYQIVDHLTQFDVKILKELLKRL</sequence>
<proteinExistence type="predicted"/>
<dbReference type="GO" id="GO:0003676">
    <property type="term" value="F:nucleic acid binding"/>
    <property type="evidence" value="ECO:0007669"/>
    <property type="project" value="InterPro"/>
</dbReference>
<comment type="caution">
    <text evidence="5">The sequence shown here is derived from an EMBL/GenBank/DDBJ whole genome shotgun (WGS) entry which is preliminary data.</text>
</comment>
<feature type="region of interest" description="Disordered" evidence="3">
    <location>
        <begin position="241"/>
        <end position="286"/>
    </location>
</feature>
<feature type="compositionally biased region" description="Low complexity" evidence="3">
    <location>
        <begin position="17"/>
        <end position="29"/>
    </location>
</feature>
<feature type="compositionally biased region" description="Basic residues" evidence="3">
    <location>
        <begin position="139"/>
        <end position="156"/>
    </location>
</feature>
<dbReference type="PROSITE" id="PS50158">
    <property type="entry name" value="ZF_CCHC"/>
    <property type="match status" value="1"/>
</dbReference>
<keyword evidence="2" id="KW-0863">Zinc-finger</keyword>
<keyword evidence="2" id="KW-0479">Metal-binding</keyword>
<evidence type="ECO:0000313" key="6">
    <source>
        <dbReference type="Proteomes" id="UP000467700"/>
    </source>
</evidence>
<evidence type="ECO:0000313" key="5">
    <source>
        <dbReference type="EMBL" id="CAA7257325.1"/>
    </source>
</evidence>
<dbReference type="GO" id="GO:0008270">
    <property type="term" value="F:zinc ion binding"/>
    <property type="evidence" value="ECO:0007669"/>
    <property type="project" value="UniProtKB-KW"/>
</dbReference>
<dbReference type="OrthoDB" id="3267748at2759"/>
<feature type="compositionally biased region" description="Polar residues" evidence="3">
    <location>
        <begin position="745"/>
        <end position="756"/>
    </location>
</feature>
<dbReference type="Proteomes" id="UP000467700">
    <property type="component" value="Unassembled WGS sequence"/>
</dbReference>
<dbReference type="SUPFAM" id="SSF57756">
    <property type="entry name" value="Retrovirus zinc finger-like domains"/>
    <property type="match status" value="1"/>
</dbReference>
<organism evidence="5 6">
    <name type="scientific">Cyclocybe aegerita</name>
    <name type="common">Black poplar mushroom</name>
    <name type="synonym">Agrocybe aegerita</name>
    <dbReference type="NCBI Taxonomy" id="1973307"/>
    <lineage>
        <taxon>Eukaryota</taxon>
        <taxon>Fungi</taxon>
        <taxon>Dikarya</taxon>
        <taxon>Basidiomycota</taxon>
        <taxon>Agaricomycotina</taxon>
        <taxon>Agaricomycetes</taxon>
        <taxon>Agaricomycetidae</taxon>
        <taxon>Agaricales</taxon>
        <taxon>Agaricineae</taxon>
        <taxon>Bolbitiaceae</taxon>
        <taxon>Cyclocybe</taxon>
    </lineage>
</organism>
<dbReference type="InterPro" id="IPR001878">
    <property type="entry name" value="Znf_CCHC"/>
</dbReference>
<feature type="region of interest" description="Disordered" evidence="3">
    <location>
        <begin position="312"/>
        <end position="437"/>
    </location>
</feature>
<feature type="compositionally biased region" description="Basic and acidic residues" evidence="3">
    <location>
        <begin position="677"/>
        <end position="693"/>
    </location>
</feature>
<dbReference type="Gene3D" id="4.10.60.10">
    <property type="entry name" value="Zinc finger, CCHC-type"/>
    <property type="match status" value="1"/>
</dbReference>
<dbReference type="GO" id="GO:0006397">
    <property type="term" value="P:mRNA processing"/>
    <property type="evidence" value="ECO:0007669"/>
    <property type="project" value="UniProtKB-KW"/>
</dbReference>
<keyword evidence="2" id="KW-0862">Zinc</keyword>
<feature type="compositionally biased region" description="Polar residues" evidence="3">
    <location>
        <begin position="245"/>
        <end position="261"/>
    </location>
</feature>
<feature type="compositionally biased region" description="Basic and acidic residues" evidence="3">
    <location>
        <begin position="202"/>
        <end position="220"/>
    </location>
</feature>
<evidence type="ECO:0000256" key="2">
    <source>
        <dbReference type="PROSITE-ProRule" id="PRU00047"/>
    </source>
</evidence>
<dbReference type="EMBL" id="CACVBS010000001">
    <property type="protein sequence ID" value="CAA7257325.1"/>
    <property type="molecule type" value="Genomic_DNA"/>
</dbReference>
<evidence type="ECO:0000259" key="4">
    <source>
        <dbReference type="PROSITE" id="PS50158"/>
    </source>
</evidence>
<feature type="region of interest" description="Disordered" evidence="3">
    <location>
        <begin position="586"/>
        <end position="656"/>
    </location>
</feature>
<accession>A0A8S0WTZ5</accession>
<dbReference type="InterPro" id="IPR036875">
    <property type="entry name" value="Znf_CCHC_sf"/>
</dbReference>
<gene>
    <name evidence="5" type="ORF">AAE3_LOCUS327</name>
</gene>
<feature type="compositionally biased region" description="Low complexity" evidence="3">
    <location>
        <begin position="321"/>
        <end position="375"/>
    </location>
</feature>
<feature type="compositionally biased region" description="Basic residues" evidence="3">
    <location>
        <begin position="379"/>
        <end position="416"/>
    </location>
</feature>
<name>A0A8S0WTZ5_CYCAE</name>
<feature type="region of interest" description="Disordered" evidence="3">
    <location>
        <begin position="669"/>
        <end position="704"/>
    </location>
</feature>
<keyword evidence="6" id="KW-1185">Reference proteome</keyword>